<keyword evidence="3" id="KW-1185">Reference proteome</keyword>
<dbReference type="RefSeq" id="WP_289954003.1">
    <property type="nucleotide sequence ID" value="NZ_JAUEMJ010000001.1"/>
</dbReference>
<reference evidence="2" key="1">
    <citation type="submission" date="2023-06" db="EMBL/GenBank/DDBJ databases">
        <title>Gycomyces niveus sp.nov., a novel actinomycete isolated from soil in Shouguang.</title>
        <authorList>
            <person name="Yang X."/>
            <person name="Zhao J."/>
        </authorList>
    </citation>
    <scope>NUCLEOTIDE SEQUENCE</scope>
    <source>
        <strain evidence="2">NEAU C2</strain>
    </source>
</reference>
<feature type="signal peptide" evidence="1">
    <location>
        <begin position="1"/>
        <end position="28"/>
    </location>
</feature>
<accession>A0ABT7YJ45</accession>
<evidence type="ECO:0000313" key="3">
    <source>
        <dbReference type="Proteomes" id="UP001171902"/>
    </source>
</evidence>
<feature type="chain" id="PRO_5046279975" evidence="1">
    <location>
        <begin position="29"/>
        <end position="199"/>
    </location>
</feature>
<sequence length="199" mass="21820">MRRIVQRLLLAVALAVSAVLFVPAPAQAGPVFTICPYMGLPEDCYTWEIPILEPEGWPPGGCPECLLAIDIWDDFVDPVVFEQFNESFGKGFTLLAQSRLEQDPKAAKAMREASVGYFWDAAKATGKYRAELDHVGWFDAKAGKFFEDPGTQQRLDTFGKELAAGVQAFHKALGDPQPEPNIEAALAHFDAALNAASKY</sequence>
<dbReference type="Proteomes" id="UP001171902">
    <property type="component" value="Unassembled WGS sequence"/>
</dbReference>
<gene>
    <name evidence="2" type="ORF">QWI33_01015</name>
</gene>
<keyword evidence="1" id="KW-0732">Signal</keyword>
<organism evidence="2 3">
    <name type="scientific">Glycomyces tritici</name>
    <dbReference type="NCBI Taxonomy" id="2665176"/>
    <lineage>
        <taxon>Bacteria</taxon>
        <taxon>Bacillati</taxon>
        <taxon>Actinomycetota</taxon>
        <taxon>Actinomycetes</taxon>
        <taxon>Glycomycetales</taxon>
        <taxon>Glycomycetaceae</taxon>
        <taxon>Glycomyces</taxon>
    </lineage>
</organism>
<comment type="caution">
    <text evidence="2">The sequence shown here is derived from an EMBL/GenBank/DDBJ whole genome shotgun (WGS) entry which is preliminary data.</text>
</comment>
<evidence type="ECO:0000256" key="1">
    <source>
        <dbReference type="SAM" id="SignalP"/>
    </source>
</evidence>
<dbReference type="EMBL" id="JAUEMJ010000001">
    <property type="protein sequence ID" value="MDN3238293.1"/>
    <property type="molecule type" value="Genomic_DNA"/>
</dbReference>
<name>A0ABT7YJ45_9ACTN</name>
<proteinExistence type="predicted"/>
<protein>
    <submittedName>
        <fullName evidence="2">Uncharacterized protein</fullName>
    </submittedName>
</protein>
<evidence type="ECO:0000313" key="2">
    <source>
        <dbReference type="EMBL" id="MDN3238293.1"/>
    </source>
</evidence>